<evidence type="ECO:0000313" key="3">
    <source>
        <dbReference type="Proteomes" id="UP000663193"/>
    </source>
</evidence>
<keyword evidence="1" id="KW-0732">Signal</keyword>
<reference evidence="3" key="1">
    <citation type="journal article" date="2021" name="BMC Genomics">
        <title>Chromosome-level genome assembly and manually-curated proteome of model necrotroph Parastagonospora nodorum Sn15 reveals a genome-wide trove of candidate effector homologs, and redundancy of virulence-related functions within an accessory chromosome.</title>
        <authorList>
            <person name="Bertazzoni S."/>
            <person name="Jones D.A.B."/>
            <person name="Phan H.T."/>
            <person name="Tan K.-C."/>
            <person name="Hane J.K."/>
        </authorList>
    </citation>
    <scope>NUCLEOTIDE SEQUENCE [LARGE SCALE GENOMIC DNA]</scope>
    <source>
        <strain evidence="3">SN15 / ATCC MYA-4574 / FGSC 10173)</strain>
    </source>
</reference>
<dbReference type="PANTHER" id="PTHR48100:SF32">
    <property type="entry name" value="ANCHORED PROTEIN, PUTATIVE (AFU_ORTHOLOGUE AFUA_1G10590)-RELATED"/>
    <property type="match status" value="1"/>
</dbReference>
<protein>
    <recommendedName>
        <fullName evidence="4">Phosphoglycerate mutase-like protein</fullName>
    </recommendedName>
</protein>
<dbReference type="InterPro" id="IPR013078">
    <property type="entry name" value="His_Pase_superF_clade-1"/>
</dbReference>
<organism evidence="2 3">
    <name type="scientific">Phaeosphaeria nodorum (strain SN15 / ATCC MYA-4574 / FGSC 10173)</name>
    <name type="common">Glume blotch fungus</name>
    <name type="synonym">Parastagonospora nodorum</name>
    <dbReference type="NCBI Taxonomy" id="321614"/>
    <lineage>
        <taxon>Eukaryota</taxon>
        <taxon>Fungi</taxon>
        <taxon>Dikarya</taxon>
        <taxon>Ascomycota</taxon>
        <taxon>Pezizomycotina</taxon>
        <taxon>Dothideomycetes</taxon>
        <taxon>Pleosporomycetidae</taxon>
        <taxon>Pleosporales</taxon>
        <taxon>Pleosporineae</taxon>
        <taxon>Phaeosphaeriaceae</taxon>
        <taxon>Parastagonospora</taxon>
    </lineage>
</organism>
<proteinExistence type="predicted"/>
<dbReference type="Gene3D" id="3.40.50.1240">
    <property type="entry name" value="Phosphoglycerate mutase-like"/>
    <property type="match status" value="1"/>
</dbReference>
<dbReference type="InterPro" id="IPR050275">
    <property type="entry name" value="PGM_Phosphatase"/>
</dbReference>
<dbReference type="Pfam" id="PF00300">
    <property type="entry name" value="His_Phos_1"/>
    <property type="match status" value="1"/>
</dbReference>
<evidence type="ECO:0008006" key="4">
    <source>
        <dbReference type="Google" id="ProtNLM"/>
    </source>
</evidence>
<dbReference type="SUPFAM" id="SSF53254">
    <property type="entry name" value="Phosphoglycerate mutase-like"/>
    <property type="match status" value="1"/>
</dbReference>
<feature type="signal peptide" evidence="1">
    <location>
        <begin position="1"/>
        <end position="21"/>
    </location>
</feature>
<dbReference type="SMART" id="SM00855">
    <property type="entry name" value="PGAM"/>
    <property type="match status" value="1"/>
</dbReference>
<gene>
    <name evidence="2" type="ORF">JI435_001270</name>
</gene>
<dbReference type="VEuPathDB" id="FungiDB:JI435_001270"/>
<evidence type="ECO:0000313" key="2">
    <source>
        <dbReference type="EMBL" id="QRC90603.1"/>
    </source>
</evidence>
<dbReference type="InterPro" id="IPR029033">
    <property type="entry name" value="His_PPase_superfam"/>
</dbReference>
<keyword evidence="3" id="KW-1185">Reference proteome</keyword>
<dbReference type="EMBL" id="CP069023">
    <property type="protein sequence ID" value="QRC90603.1"/>
    <property type="molecule type" value="Genomic_DNA"/>
</dbReference>
<dbReference type="Proteomes" id="UP000663193">
    <property type="component" value="Chromosome 1"/>
</dbReference>
<name>A0A7U2ERG8_PHANO</name>
<dbReference type="CDD" id="cd07067">
    <property type="entry name" value="HP_PGM_like"/>
    <property type="match status" value="1"/>
</dbReference>
<dbReference type="AlphaFoldDB" id="A0A7U2ERG8"/>
<dbReference type="OMA" id="TCDHRRS"/>
<sequence>MHASMSRAFLYGLLAATGVNAKSTPKHLEYSVVTGLFLQDENTTTPSGFDFIGTNFGLINRTYPSDPSCPDDKKSTQWQRLAHYISTLNKRGPENERYALLFMGRHGEGFHNAAETYFGTPAWNCYWSELDGNGTTTWADAKLTTTGVQQANRVNAFWAHLLKDENISAPQSYYTSPLYRCLDTARLTFQGLPLHGHSKFEPVIKELLREGISAHTCDRRSTKSYIKKNFPKFKFEKGFPEDDPYWTPLKAEPSANQDIRSKALLDDIFENDDATYISITSHSGEIASLLRVLRHRTFSLSTGSAIPVLVKVTTVKGNAPPSSTVPWNSQKTCAAPPPIRDSSCNDCSCCT</sequence>
<feature type="chain" id="PRO_5031497707" description="Phosphoglycerate mutase-like protein" evidence="1">
    <location>
        <begin position="22"/>
        <end position="351"/>
    </location>
</feature>
<dbReference type="OrthoDB" id="496981at2759"/>
<accession>A0A7U2ERG8</accession>
<evidence type="ECO:0000256" key="1">
    <source>
        <dbReference type="SAM" id="SignalP"/>
    </source>
</evidence>
<dbReference type="PANTHER" id="PTHR48100">
    <property type="entry name" value="BROAD-SPECIFICITY PHOSPHATASE YOR283W-RELATED"/>
    <property type="match status" value="1"/>
</dbReference>